<dbReference type="Pfam" id="PF12860">
    <property type="entry name" value="PAS_7"/>
    <property type="match status" value="1"/>
</dbReference>
<dbReference type="Proteomes" id="UP000530654">
    <property type="component" value="Unassembled WGS sequence"/>
</dbReference>
<dbReference type="AlphaFoldDB" id="A0A7Y2RC41"/>
<sequence>MLNLLPALENMQQGVVLLDADLQVLVFNTQAAELLRAPKGRDRSRYQCGENGRYTNSFDRAIWWLPSGSGGRAQDQPRLPPGTVNAACSNTSRAQIGTAEVSLLGRSDLLFILHSGSMWETEASSWGCLP</sequence>
<gene>
    <name evidence="1" type="ORF">HLI17_34080</name>
</gene>
<dbReference type="RefSeq" id="WP_170283107.1">
    <property type="nucleotide sequence ID" value="NZ_JABEQY010000071.1"/>
</dbReference>
<protein>
    <recommendedName>
        <fullName evidence="3">PAS domain-containing protein</fullName>
    </recommendedName>
</protein>
<name>A0A7Y2RC41_9HYPH</name>
<accession>A0A7Y2RC41</accession>
<proteinExistence type="predicted"/>
<comment type="caution">
    <text evidence="1">The sequence shown here is derived from an EMBL/GenBank/DDBJ whole genome shotgun (WGS) entry which is preliminary data.</text>
</comment>
<evidence type="ECO:0000313" key="1">
    <source>
        <dbReference type="EMBL" id="NNH68202.1"/>
    </source>
</evidence>
<evidence type="ECO:0008006" key="3">
    <source>
        <dbReference type="Google" id="ProtNLM"/>
    </source>
</evidence>
<dbReference type="EMBL" id="JABEQY010000071">
    <property type="protein sequence ID" value="NNH68202.1"/>
    <property type="molecule type" value="Genomic_DNA"/>
</dbReference>
<evidence type="ECO:0000313" key="2">
    <source>
        <dbReference type="Proteomes" id="UP000530654"/>
    </source>
</evidence>
<reference evidence="1 2" key="1">
    <citation type="submission" date="2020-04" db="EMBL/GenBank/DDBJ databases">
        <title>Rhizobium bacterial biofertilizers improve the content of phenolic compounds of Lactuca sativa L. under non-saline and saline-stress conditions.</title>
        <authorList>
            <person name="Ayuso-Calles M."/>
            <person name="Garcia-Estevez I."/>
            <person name="Jimenez-Gomez A."/>
            <person name="Flores-Felix J.D."/>
            <person name="Escribano-Bailon M."/>
            <person name="Rivas R."/>
        </authorList>
    </citation>
    <scope>NUCLEOTIDE SEQUENCE [LARGE SCALE GENOMIC DNA]</scope>
    <source>
        <strain evidence="1 2">GPTR02</strain>
    </source>
</reference>
<organism evidence="1 2">
    <name type="scientific">Rhizobium laguerreae</name>
    <dbReference type="NCBI Taxonomy" id="1076926"/>
    <lineage>
        <taxon>Bacteria</taxon>
        <taxon>Pseudomonadati</taxon>
        <taxon>Pseudomonadota</taxon>
        <taxon>Alphaproteobacteria</taxon>
        <taxon>Hyphomicrobiales</taxon>
        <taxon>Rhizobiaceae</taxon>
        <taxon>Rhizobium/Agrobacterium group</taxon>
        <taxon>Rhizobium</taxon>
    </lineage>
</organism>